<evidence type="ECO:0000313" key="3">
    <source>
        <dbReference type="Proteomes" id="UP001157974"/>
    </source>
</evidence>
<feature type="region of interest" description="Disordered" evidence="1">
    <location>
        <begin position="108"/>
        <end position="140"/>
    </location>
</feature>
<reference evidence="2 3" key="1">
    <citation type="journal article" date="2023" name="Nat. Commun.">
        <title>Origin of minicircular mitochondrial genomes in red algae.</title>
        <authorList>
            <person name="Lee Y."/>
            <person name="Cho C.H."/>
            <person name="Lee Y.M."/>
            <person name="Park S.I."/>
            <person name="Yang J.H."/>
            <person name="West J.A."/>
            <person name="Bhattacharya D."/>
            <person name="Yoon H.S."/>
        </authorList>
    </citation>
    <scope>NUCLEOTIDE SEQUENCE [LARGE SCALE GENOMIC DNA]</scope>
    <source>
        <strain evidence="2 3">CCMP1338</strain>
        <tissue evidence="2">Whole cell</tissue>
    </source>
</reference>
<evidence type="ECO:0000256" key="1">
    <source>
        <dbReference type="SAM" id="MobiDB-lite"/>
    </source>
</evidence>
<protein>
    <recommendedName>
        <fullName evidence="4">FAR1 domain-containing protein</fullName>
    </recommendedName>
</protein>
<organism evidence="2 3">
    <name type="scientific">Rhodosorus marinus</name>
    <dbReference type="NCBI Taxonomy" id="101924"/>
    <lineage>
        <taxon>Eukaryota</taxon>
        <taxon>Rhodophyta</taxon>
        <taxon>Stylonematophyceae</taxon>
        <taxon>Stylonematales</taxon>
        <taxon>Stylonemataceae</taxon>
        <taxon>Rhodosorus</taxon>
    </lineage>
</organism>
<name>A0AAV8UTB9_9RHOD</name>
<feature type="region of interest" description="Disordered" evidence="1">
    <location>
        <begin position="177"/>
        <end position="208"/>
    </location>
</feature>
<dbReference type="EMBL" id="JAMWBK010000004">
    <property type="protein sequence ID" value="KAJ8905763.1"/>
    <property type="molecule type" value="Genomic_DNA"/>
</dbReference>
<feature type="compositionally biased region" description="Basic and acidic residues" evidence="1">
    <location>
        <begin position="117"/>
        <end position="128"/>
    </location>
</feature>
<sequence length="208" mass="23801">MERNSFLVSSIEEFERWRKAHEHEDGISFTRRSVDLYSPLRKGGVQRRVRFACNWGGKNANRPAPGRRDIIRTTQCKAFIYLCYLKDVNRIKVVYSLNHTHPLNSLSLTRNQVAPEKPNESRGESTEVEKEEGEPEGGVHYKVRKLQHYLHTRNLDDSSAQKVDELLQKALEIVAEGLHSPTSSSGREPIHARRNPAGQRGRARTHAP</sequence>
<proteinExistence type="predicted"/>
<dbReference type="AlphaFoldDB" id="A0AAV8UTB9"/>
<comment type="caution">
    <text evidence="2">The sequence shown here is derived from an EMBL/GenBank/DDBJ whole genome shotgun (WGS) entry which is preliminary data.</text>
</comment>
<keyword evidence="3" id="KW-1185">Reference proteome</keyword>
<evidence type="ECO:0000313" key="2">
    <source>
        <dbReference type="EMBL" id="KAJ8905763.1"/>
    </source>
</evidence>
<gene>
    <name evidence="2" type="ORF">NDN08_002268</name>
</gene>
<dbReference type="Proteomes" id="UP001157974">
    <property type="component" value="Unassembled WGS sequence"/>
</dbReference>
<accession>A0AAV8UTB9</accession>
<evidence type="ECO:0008006" key="4">
    <source>
        <dbReference type="Google" id="ProtNLM"/>
    </source>
</evidence>